<dbReference type="SUPFAM" id="SSF46785">
    <property type="entry name" value="Winged helix' DNA-binding domain"/>
    <property type="match status" value="1"/>
</dbReference>
<evidence type="ECO:0000256" key="2">
    <source>
        <dbReference type="ARBA" id="ARBA00023125"/>
    </source>
</evidence>
<gene>
    <name evidence="5" type="ORF">RXA29_19675</name>
</gene>
<dbReference type="Gene3D" id="1.10.10.10">
    <property type="entry name" value="Winged helix-like DNA-binding domain superfamily/Winged helix DNA-binding domain"/>
    <property type="match status" value="1"/>
</dbReference>
<keyword evidence="1" id="KW-0805">Transcription regulation</keyword>
<evidence type="ECO:0000313" key="6">
    <source>
        <dbReference type="Proteomes" id="UP001304423"/>
    </source>
</evidence>
<accession>A0AAX4EXJ8</accession>
<dbReference type="PROSITE" id="PS51118">
    <property type="entry name" value="HTH_HXLR"/>
    <property type="match status" value="1"/>
</dbReference>
<evidence type="ECO:0000256" key="1">
    <source>
        <dbReference type="ARBA" id="ARBA00023015"/>
    </source>
</evidence>
<dbReference type="AlphaFoldDB" id="A0AAX4EXJ8"/>
<organism evidence="5 6">
    <name type="scientific">Dickeya solani</name>
    <dbReference type="NCBI Taxonomy" id="1089444"/>
    <lineage>
        <taxon>Bacteria</taxon>
        <taxon>Pseudomonadati</taxon>
        <taxon>Pseudomonadota</taxon>
        <taxon>Gammaproteobacteria</taxon>
        <taxon>Enterobacterales</taxon>
        <taxon>Pectobacteriaceae</taxon>
        <taxon>Dickeya</taxon>
    </lineage>
</organism>
<sequence>MKSKALSSMLCPVARSIQCVGDGWGILILRDALAGLTRFDEFQTSLSIAPNILTRRLKDLVAAGLLEKSIYCKKPPRYEYLLTATGKDFQMVIMALMLWGNDHLSPDGKLAAEIIKRQTGRPVRVGLVDLDTHEPVTNDLYEIVPGPYANERMLSRFEYIKSKHAS</sequence>
<dbReference type="Pfam" id="PF01638">
    <property type="entry name" value="HxlR"/>
    <property type="match status" value="1"/>
</dbReference>
<keyword evidence="2" id="KW-0238">DNA-binding</keyword>
<protein>
    <submittedName>
        <fullName evidence="5">Helix-turn-helix domain-containing protein</fullName>
    </submittedName>
</protein>
<evidence type="ECO:0000259" key="4">
    <source>
        <dbReference type="PROSITE" id="PS51118"/>
    </source>
</evidence>
<dbReference type="EMBL" id="CP136339">
    <property type="protein sequence ID" value="WOA52072.1"/>
    <property type="molecule type" value="Genomic_DNA"/>
</dbReference>
<dbReference type="PANTHER" id="PTHR33204:SF17">
    <property type="entry name" value="TRANSCRIPTIONAL REGULATORY PROTEIN"/>
    <property type="match status" value="1"/>
</dbReference>
<evidence type="ECO:0000313" key="5">
    <source>
        <dbReference type="EMBL" id="WOA52072.1"/>
    </source>
</evidence>
<dbReference type="Proteomes" id="UP001304423">
    <property type="component" value="Chromosome"/>
</dbReference>
<dbReference type="InterPro" id="IPR036388">
    <property type="entry name" value="WH-like_DNA-bd_sf"/>
</dbReference>
<dbReference type="GO" id="GO:0003677">
    <property type="term" value="F:DNA binding"/>
    <property type="evidence" value="ECO:0007669"/>
    <property type="project" value="UniProtKB-KW"/>
</dbReference>
<keyword evidence="3" id="KW-0804">Transcription</keyword>
<proteinExistence type="predicted"/>
<reference evidence="5" key="1">
    <citation type="submission" date="2023-10" db="EMBL/GenBank/DDBJ databases">
        <title>Clonality and diversity in the soft rot Dickeya solani phytopathogen.</title>
        <authorList>
            <person name="Pedron J."/>
            <person name="Van Gijsegem F."/>
            <person name="Portier P."/>
            <person name="Taghouti G."/>
        </authorList>
    </citation>
    <scope>NUCLEOTIDE SEQUENCE</scope>
    <source>
        <strain evidence="5">CFBP5647</strain>
    </source>
</reference>
<dbReference type="InterPro" id="IPR036390">
    <property type="entry name" value="WH_DNA-bd_sf"/>
</dbReference>
<dbReference type="PANTHER" id="PTHR33204">
    <property type="entry name" value="TRANSCRIPTIONAL REGULATOR, MARR FAMILY"/>
    <property type="match status" value="1"/>
</dbReference>
<evidence type="ECO:0000256" key="3">
    <source>
        <dbReference type="ARBA" id="ARBA00023163"/>
    </source>
</evidence>
<dbReference type="RefSeq" id="WP_316392541.1">
    <property type="nucleotide sequence ID" value="NZ_CP136339.1"/>
</dbReference>
<feature type="domain" description="HTH hxlR-type" evidence="4">
    <location>
        <begin position="11"/>
        <end position="108"/>
    </location>
</feature>
<name>A0AAX4EXJ8_9GAMM</name>
<dbReference type="InterPro" id="IPR002577">
    <property type="entry name" value="HTH_HxlR"/>
</dbReference>